<dbReference type="Pfam" id="PF00672">
    <property type="entry name" value="HAMP"/>
    <property type="match status" value="1"/>
</dbReference>
<dbReference type="NCBIfam" id="TIGR00254">
    <property type="entry name" value="GGDEF"/>
    <property type="match status" value="1"/>
</dbReference>
<dbReference type="Gene3D" id="6.10.340.10">
    <property type="match status" value="1"/>
</dbReference>
<dbReference type="InterPro" id="IPR043128">
    <property type="entry name" value="Rev_trsase/Diguanyl_cyclase"/>
</dbReference>
<evidence type="ECO:0000256" key="1">
    <source>
        <dbReference type="SAM" id="Phobius"/>
    </source>
</evidence>
<accession>A0A4R2KPG1</accession>
<dbReference type="InterPro" id="IPR050706">
    <property type="entry name" value="Cyclic-di-GMP_PDE-like"/>
</dbReference>
<dbReference type="PROSITE" id="PS50883">
    <property type="entry name" value="EAL"/>
    <property type="match status" value="1"/>
</dbReference>
<dbReference type="InterPro" id="IPR003660">
    <property type="entry name" value="HAMP_dom"/>
</dbReference>
<reference evidence="5 6" key="1">
    <citation type="submission" date="2019-03" db="EMBL/GenBank/DDBJ databases">
        <title>Genomic Encyclopedia of Type Strains, Phase IV (KMG-IV): sequencing the most valuable type-strain genomes for metagenomic binning, comparative biology and taxonomic classification.</title>
        <authorList>
            <person name="Goeker M."/>
        </authorList>
    </citation>
    <scope>NUCLEOTIDE SEQUENCE [LARGE SCALE GENOMIC DNA]</scope>
    <source>
        <strain evidence="5 6">DSM 23344</strain>
    </source>
</reference>
<dbReference type="EMBL" id="SLWX01000007">
    <property type="protein sequence ID" value="TCO75603.1"/>
    <property type="molecule type" value="Genomic_DNA"/>
</dbReference>
<dbReference type="CDD" id="cd06225">
    <property type="entry name" value="HAMP"/>
    <property type="match status" value="1"/>
</dbReference>
<sequence>MRSSFRSRLLLLIVGLLAVTVISTTLAVLRATNENVETLLGEELSVIERVFIEFLRQDREQLLERGEVLAGDFAFKRAMATGETDTMLSVLANHGQRIAADLVMLVSPQRNVIMSTHPLDALPQEAYESLDPAMSRGVGLPVVIGAGAFQLVLIPVRAPDLIGWLGLGRAIDEQALARIREITNVDVTLFFAERAAPSTQRISTLPGTLLDSARGNDAMGENVAAVASEFADNLRAAAWLSRERVMLDTADAQLVAVLSESLQQALDQYAPMRLQMVLITFTALLAAALATLLVARWVARPVYQLVKAAQKISEGDYSQRIELRAGREFDALASTLNLMQDTVAEREARIQHQAQYDLLTQLPNRNYIFFLFTRHVTESAASPRFALALLDLHSLQQVKDLYGNDFSDEVLRHVAARVSDSLRRGDMAARVADQQILLFLADMEPASVGVVMRKLRDEFANAVVVNGVPARLEFALGFVFCPQHGSDFDDLLRRAQIALSQARRSALDHAVYQLGQDEKHLRQIQVANRLPRAVEENGFTLSYQPKYDFSARAVCEVEALMRWTDEELGAVFPDEFIAIAEQTGIITRISELVVRDVVQQLVVWRESGLVLSACINLSGLDILQSSFLRGVIAVVAEAGLPPSAVVLEITETAMMADMGLATANLNDVEAAGIRLSIDDFGTGFSSLAQLKALPVQELKIDKSLVMRMDTEKDDRQIVRSTIEMAHYLGLKVVAEGVENEQVLKLLAGMACDAVQGYYLARPMSADSLEPWLRELPPHVRQIPALLDA</sequence>
<dbReference type="InterPro" id="IPR029787">
    <property type="entry name" value="Nucleotide_cyclase"/>
</dbReference>
<dbReference type="InterPro" id="IPR035919">
    <property type="entry name" value="EAL_sf"/>
</dbReference>
<dbReference type="SMART" id="SM00267">
    <property type="entry name" value="GGDEF"/>
    <property type="match status" value="1"/>
</dbReference>
<dbReference type="Gene3D" id="3.30.70.270">
    <property type="match status" value="1"/>
</dbReference>
<gene>
    <name evidence="5" type="ORF">EV688_10720</name>
</gene>
<dbReference type="OrthoDB" id="9804951at2"/>
<organism evidence="5 6">
    <name type="scientific">Chromatocurvus halotolerans</name>
    <dbReference type="NCBI Taxonomy" id="1132028"/>
    <lineage>
        <taxon>Bacteria</taxon>
        <taxon>Pseudomonadati</taxon>
        <taxon>Pseudomonadota</taxon>
        <taxon>Gammaproteobacteria</taxon>
        <taxon>Cellvibrionales</taxon>
        <taxon>Halieaceae</taxon>
        <taxon>Chromatocurvus</taxon>
    </lineage>
</organism>
<dbReference type="GO" id="GO:0016020">
    <property type="term" value="C:membrane"/>
    <property type="evidence" value="ECO:0007669"/>
    <property type="project" value="InterPro"/>
</dbReference>
<keyword evidence="6" id="KW-1185">Reference proteome</keyword>
<keyword evidence="1" id="KW-0812">Transmembrane</keyword>
<dbReference type="Proteomes" id="UP000294980">
    <property type="component" value="Unassembled WGS sequence"/>
</dbReference>
<dbReference type="GO" id="GO:0007165">
    <property type="term" value="P:signal transduction"/>
    <property type="evidence" value="ECO:0007669"/>
    <property type="project" value="InterPro"/>
</dbReference>
<dbReference type="CDD" id="cd01949">
    <property type="entry name" value="GGDEF"/>
    <property type="match status" value="1"/>
</dbReference>
<dbReference type="Pfam" id="PF14827">
    <property type="entry name" value="dCache_3"/>
    <property type="match status" value="1"/>
</dbReference>
<evidence type="ECO:0000259" key="4">
    <source>
        <dbReference type="PROSITE" id="PS50887"/>
    </source>
</evidence>
<dbReference type="PANTHER" id="PTHR33121:SF70">
    <property type="entry name" value="SIGNALING PROTEIN YKOW"/>
    <property type="match status" value="1"/>
</dbReference>
<dbReference type="SUPFAM" id="SSF141868">
    <property type="entry name" value="EAL domain-like"/>
    <property type="match status" value="1"/>
</dbReference>
<dbReference type="InterPro" id="IPR001633">
    <property type="entry name" value="EAL_dom"/>
</dbReference>
<feature type="domain" description="EAL" evidence="2">
    <location>
        <begin position="523"/>
        <end position="776"/>
    </location>
</feature>
<dbReference type="SMART" id="SM00052">
    <property type="entry name" value="EAL"/>
    <property type="match status" value="1"/>
</dbReference>
<dbReference type="PROSITE" id="PS50885">
    <property type="entry name" value="HAMP"/>
    <property type="match status" value="1"/>
</dbReference>
<dbReference type="InterPro" id="IPR029150">
    <property type="entry name" value="dCache_3"/>
</dbReference>
<keyword evidence="1" id="KW-1133">Transmembrane helix</keyword>
<feature type="domain" description="GGDEF" evidence="4">
    <location>
        <begin position="383"/>
        <end position="516"/>
    </location>
</feature>
<dbReference type="Gene3D" id="3.20.20.450">
    <property type="entry name" value="EAL domain"/>
    <property type="match status" value="1"/>
</dbReference>
<keyword evidence="1" id="KW-0472">Membrane</keyword>
<dbReference type="PROSITE" id="PS50887">
    <property type="entry name" value="GGDEF"/>
    <property type="match status" value="1"/>
</dbReference>
<comment type="caution">
    <text evidence="5">The sequence shown here is derived from an EMBL/GenBank/DDBJ whole genome shotgun (WGS) entry which is preliminary data.</text>
</comment>
<dbReference type="GO" id="GO:0071111">
    <property type="term" value="F:cyclic-guanylate-specific phosphodiesterase activity"/>
    <property type="evidence" value="ECO:0007669"/>
    <property type="project" value="InterPro"/>
</dbReference>
<dbReference type="SMART" id="SM00304">
    <property type="entry name" value="HAMP"/>
    <property type="match status" value="1"/>
</dbReference>
<evidence type="ECO:0000313" key="5">
    <source>
        <dbReference type="EMBL" id="TCO75603.1"/>
    </source>
</evidence>
<dbReference type="SUPFAM" id="SSF158472">
    <property type="entry name" value="HAMP domain-like"/>
    <property type="match status" value="1"/>
</dbReference>
<feature type="transmembrane region" description="Helical" evidence="1">
    <location>
        <begin position="276"/>
        <end position="299"/>
    </location>
</feature>
<evidence type="ECO:0000259" key="2">
    <source>
        <dbReference type="PROSITE" id="PS50883"/>
    </source>
</evidence>
<dbReference type="Pfam" id="PF00563">
    <property type="entry name" value="EAL"/>
    <property type="match status" value="1"/>
</dbReference>
<feature type="domain" description="HAMP" evidence="3">
    <location>
        <begin position="296"/>
        <end position="348"/>
    </location>
</feature>
<dbReference type="Pfam" id="PF00990">
    <property type="entry name" value="GGDEF"/>
    <property type="match status" value="1"/>
</dbReference>
<evidence type="ECO:0000313" key="6">
    <source>
        <dbReference type="Proteomes" id="UP000294980"/>
    </source>
</evidence>
<evidence type="ECO:0000259" key="3">
    <source>
        <dbReference type="PROSITE" id="PS50885"/>
    </source>
</evidence>
<dbReference type="CDD" id="cd01948">
    <property type="entry name" value="EAL"/>
    <property type="match status" value="1"/>
</dbReference>
<dbReference type="RefSeq" id="WP_117317616.1">
    <property type="nucleotide sequence ID" value="NZ_QQSW01000009.1"/>
</dbReference>
<name>A0A4R2KPG1_9GAMM</name>
<proteinExistence type="predicted"/>
<protein>
    <submittedName>
        <fullName evidence="5">Diguanylate cyclase/phosphodiesterase</fullName>
    </submittedName>
</protein>
<dbReference type="SUPFAM" id="SSF55073">
    <property type="entry name" value="Nucleotide cyclase"/>
    <property type="match status" value="1"/>
</dbReference>
<dbReference type="InterPro" id="IPR000160">
    <property type="entry name" value="GGDEF_dom"/>
</dbReference>
<dbReference type="PANTHER" id="PTHR33121">
    <property type="entry name" value="CYCLIC DI-GMP PHOSPHODIESTERASE PDEF"/>
    <property type="match status" value="1"/>
</dbReference>
<dbReference type="AlphaFoldDB" id="A0A4R2KPG1"/>